<comment type="caution">
    <text evidence="1">The sequence shown here is derived from an EMBL/GenBank/DDBJ whole genome shotgun (WGS) entry which is preliminary data.</text>
</comment>
<dbReference type="AlphaFoldDB" id="E2NH48"/>
<sequence length="45" mass="5486">MPEVGIFSYLYSFSIRELKALFIFFFSQFTAHFYSFESLIYELKQ</sequence>
<gene>
    <name evidence="1" type="ORF">BACCELL_03624</name>
</gene>
<accession>E2NH48</accession>
<name>E2NH48_9BACE</name>
<protein>
    <submittedName>
        <fullName evidence="1">Uncharacterized protein</fullName>
    </submittedName>
</protein>
<dbReference type="Proteomes" id="UP000003711">
    <property type="component" value="Unassembled WGS sequence"/>
</dbReference>
<reference evidence="1 2" key="1">
    <citation type="submission" date="2008-12" db="EMBL/GenBank/DDBJ databases">
        <authorList>
            <person name="Fulton L."/>
            <person name="Clifton S."/>
            <person name="Fulton B."/>
            <person name="Xu J."/>
            <person name="Minx P."/>
            <person name="Pepin K.H."/>
            <person name="Johnson M."/>
            <person name="Bhonagiri V."/>
            <person name="Nash W.E."/>
            <person name="Mardis E.R."/>
            <person name="Wilson R.K."/>
        </authorList>
    </citation>
    <scope>NUCLEOTIDE SEQUENCE [LARGE SCALE GENOMIC DNA]</scope>
    <source>
        <strain evidence="1 2">DSM 14838</strain>
    </source>
</reference>
<proteinExistence type="predicted"/>
<dbReference type="HOGENOM" id="CLU_3195849_0_0_10"/>
<dbReference type="EMBL" id="ACCH01000265">
    <property type="protein sequence ID" value="EEF88758.1"/>
    <property type="molecule type" value="Genomic_DNA"/>
</dbReference>
<reference evidence="1 2" key="2">
    <citation type="submission" date="2009-01" db="EMBL/GenBank/DDBJ databases">
        <title>Draft genome sequence of Bacteroides cellulosilyticus (DSM 14838).</title>
        <authorList>
            <person name="Sudarsanam P."/>
            <person name="Ley R."/>
            <person name="Guruge J."/>
            <person name="Turnbaugh P.J."/>
            <person name="Mahowald M."/>
            <person name="Liep D."/>
            <person name="Gordon J."/>
        </authorList>
    </citation>
    <scope>NUCLEOTIDE SEQUENCE [LARGE SCALE GENOMIC DNA]</scope>
    <source>
        <strain evidence="1 2">DSM 14838</strain>
    </source>
</reference>
<organism evidence="1 2">
    <name type="scientific">Bacteroides cellulosilyticus DSM 14838</name>
    <dbReference type="NCBI Taxonomy" id="537012"/>
    <lineage>
        <taxon>Bacteria</taxon>
        <taxon>Pseudomonadati</taxon>
        <taxon>Bacteroidota</taxon>
        <taxon>Bacteroidia</taxon>
        <taxon>Bacteroidales</taxon>
        <taxon>Bacteroidaceae</taxon>
        <taxon>Bacteroides</taxon>
    </lineage>
</organism>
<evidence type="ECO:0000313" key="2">
    <source>
        <dbReference type="Proteomes" id="UP000003711"/>
    </source>
</evidence>
<evidence type="ECO:0000313" key="1">
    <source>
        <dbReference type="EMBL" id="EEF88758.1"/>
    </source>
</evidence>